<name>A0ABT3PQX3_9BACT</name>
<feature type="binding site" evidence="7">
    <location>
        <position position="282"/>
    </location>
    <ligand>
        <name>substrate</name>
    </ligand>
</feature>
<evidence type="ECO:0000256" key="5">
    <source>
        <dbReference type="ARBA" id="ARBA00023027"/>
    </source>
</evidence>
<keyword evidence="4 7" id="KW-0560">Oxidoreductase</keyword>
<dbReference type="HAMAP" id="MF_00536">
    <property type="entry name" value="PdxA"/>
    <property type="match status" value="1"/>
</dbReference>
<comment type="catalytic activity">
    <reaction evidence="7">
        <text>4-(phosphooxy)-L-threonine + NAD(+) = 3-amino-2-oxopropyl phosphate + CO2 + NADH</text>
        <dbReference type="Rhea" id="RHEA:32275"/>
        <dbReference type="ChEBI" id="CHEBI:16526"/>
        <dbReference type="ChEBI" id="CHEBI:57279"/>
        <dbReference type="ChEBI" id="CHEBI:57540"/>
        <dbReference type="ChEBI" id="CHEBI:57945"/>
        <dbReference type="ChEBI" id="CHEBI:58452"/>
        <dbReference type="EC" id="1.1.1.262"/>
    </reaction>
</comment>
<comment type="subcellular location">
    <subcellularLocation>
        <location evidence="7">Cytoplasm</location>
    </subcellularLocation>
</comment>
<organism evidence="8 9">
    <name type="scientific">Fodinibius salsisoli</name>
    <dbReference type="NCBI Taxonomy" id="2820877"/>
    <lineage>
        <taxon>Bacteria</taxon>
        <taxon>Pseudomonadati</taxon>
        <taxon>Balneolota</taxon>
        <taxon>Balneolia</taxon>
        <taxon>Balneolales</taxon>
        <taxon>Balneolaceae</taxon>
        <taxon>Fodinibius</taxon>
    </lineage>
</organism>
<dbReference type="GO" id="GO:0050570">
    <property type="term" value="F:4-hydroxythreonine-4-phosphate dehydrogenase activity"/>
    <property type="evidence" value="ECO:0007669"/>
    <property type="project" value="UniProtKB-EC"/>
</dbReference>
<comment type="subunit">
    <text evidence="7">Homodimer.</text>
</comment>
<protein>
    <recommendedName>
        <fullName evidence="7">4-hydroxythreonine-4-phosphate dehydrogenase</fullName>
        <ecNumber evidence="7">1.1.1.262</ecNumber>
    </recommendedName>
    <alternativeName>
        <fullName evidence="7">4-(phosphohydroxy)-L-threonine dehydrogenase</fullName>
    </alternativeName>
</protein>
<gene>
    <name evidence="7 8" type="primary">pdxA</name>
    <name evidence="8" type="ORF">J6I44_15300</name>
</gene>
<reference evidence="8 9" key="1">
    <citation type="submission" date="2021-03" db="EMBL/GenBank/DDBJ databases">
        <title>Aliifodinibius sp. nov., a new bacterium isolated from saline soil.</title>
        <authorList>
            <person name="Galisteo C."/>
            <person name="De La Haba R."/>
            <person name="Sanchez-Porro C."/>
            <person name="Ventosa A."/>
        </authorList>
    </citation>
    <scope>NUCLEOTIDE SEQUENCE [LARGE SCALE GENOMIC DNA]</scope>
    <source>
        <strain evidence="8 9">1BSP15-2V2</strain>
    </source>
</reference>
<dbReference type="RefSeq" id="WP_265767017.1">
    <property type="nucleotide sequence ID" value="NZ_JAGGJA010000011.1"/>
</dbReference>
<keyword evidence="2 7" id="KW-0479">Metal-binding</keyword>
<dbReference type="SUPFAM" id="SSF53659">
    <property type="entry name" value="Isocitrate/Isopropylmalate dehydrogenase-like"/>
    <property type="match status" value="1"/>
</dbReference>
<keyword evidence="1 7" id="KW-0963">Cytoplasm</keyword>
<feature type="binding site" evidence="7">
    <location>
        <position position="273"/>
    </location>
    <ligand>
        <name>substrate</name>
    </ligand>
</feature>
<keyword evidence="3 7" id="KW-0521">NADP</keyword>
<dbReference type="NCBIfam" id="TIGR00557">
    <property type="entry name" value="pdxA"/>
    <property type="match status" value="1"/>
</dbReference>
<dbReference type="Gene3D" id="3.40.718.10">
    <property type="entry name" value="Isopropylmalate Dehydrogenase"/>
    <property type="match status" value="1"/>
</dbReference>
<dbReference type="EC" id="1.1.1.262" evidence="7"/>
<dbReference type="EMBL" id="JAGGJA010000011">
    <property type="protein sequence ID" value="MCW9708231.1"/>
    <property type="molecule type" value="Genomic_DNA"/>
</dbReference>
<proteinExistence type="inferred from homology"/>
<comment type="cofactor">
    <cofactor evidence="7">
        <name>a divalent metal cation</name>
        <dbReference type="ChEBI" id="CHEBI:60240"/>
    </cofactor>
    <text evidence="7">Binds 1 divalent metal cation per subunit.</text>
</comment>
<evidence type="ECO:0000313" key="8">
    <source>
        <dbReference type="EMBL" id="MCW9708231.1"/>
    </source>
</evidence>
<feature type="binding site" evidence="7">
    <location>
        <position position="135"/>
    </location>
    <ligand>
        <name>substrate</name>
    </ligand>
</feature>
<dbReference type="InterPro" id="IPR005255">
    <property type="entry name" value="PdxA_fam"/>
</dbReference>
<evidence type="ECO:0000256" key="7">
    <source>
        <dbReference type="HAMAP-Rule" id="MF_00536"/>
    </source>
</evidence>
<keyword evidence="6 7" id="KW-0664">Pyridoxine biosynthesis</keyword>
<comment type="similarity">
    <text evidence="7">Belongs to the PdxA family.</text>
</comment>
<dbReference type="PANTHER" id="PTHR30004">
    <property type="entry name" value="4-HYDROXYTHREONINE-4-PHOSPHATE DEHYDROGENASE"/>
    <property type="match status" value="1"/>
</dbReference>
<sequence>MGQRIAISSGDINGIGPEIILKTLNNRELKDNTVIILSSKSVIDFYADKLGIDLNYKVVTSIENIQEQAINLLHAYEDDAPAISPGTLNEQSGACAMQAVEQALKLCKTGQADALVTAPISKEAVNLAGYHIPGHTEFLAEHTNTTDFLMMLVNDGLRVGLASIHIPIADVPEALTEESIIRDATIMHQSLQQDFGIAAPRIAMLGLNPHAGDGGIIGKEEQQLIAPAIKTLTDQGLEVTGPHAADGFFGNRKYEHYDGILAMYHDQGLVPFKTLSFGTGVNFTAGLPIVRTSPDHGTAFDIAGKGQANPSSFEQAFDLALQLSANRKVKNNDHEY</sequence>
<evidence type="ECO:0000313" key="9">
    <source>
        <dbReference type="Proteomes" id="UP001207918"/>
    </source>
</evidence>
<evidence type="ECO:0000256" key="2">
    <source>
        <dbReference type="ARBA" id="ARBA00022723"/>
    </source>
</evidence>
<dbReference type="Pfam" id="PF04166">
    <property type="entry name" value="PdxA"/>
    <property type="match status" value="1"/>
</dbReference>
<evidence type="ECO:0000256" key="1">
    <source>
        <dbReference type="ARBA" id="ARBA00022490"/>
    </source>
</evidence>
<feature type="binding site" evidence="7">
    <location>
        <position position="265"/>
    </location>
    <ligand>
        <name>a divalent metal cation</name>
        <dbReference type="ChEBI" id="CHEBI:60240"/>
        <note>ligand shared between dimeric partners</note>
    </ligand>
</feature>
<feature type="binding site" evidence="7">
    <location>
        <position position="210"/>
    </location>
    <ligand>
        <name>a divalent metal cation</name>
        <dbReference type="ChEBI" id="CHEBI:60240"/>
        <note>ligand shared between dimeric partners</note>
    </ligand>
</feature>
<dbReference type="Proteomes" id="UP001207918">
    <property type="component" value="Unassembled WGS sequence"/>
</dbReference>
<dbReference type="PANTHER" id="PTHR30004:SF6">
    <property type="entry name" value="D-THREONATE 4-PHOSPHATE DEHYDROGENASE"/>
    <property type="match status" value="1"/>
</dbReference>
<comment type="pathway">
    <text evidence="7">Cofactor biosynthesis; pyridoxine 5'-phosphate biosynthesis; pyridoxine 5'-phosphate from D-erythrose 4-phosphate: step 4/5.</text>
</comment>
<feature type="binding site" evidence="7">
    <location>
        <position position="136"/>
    </location>
    <ligand>
        <name>substrate</name>
    </ligand>
</feature>
<comment type="caution">
    <text evidence="8">The sequence shown here is derived from an EMBL/GenBank/DDBJ whole genome shotgun (WGS) entry which is preliminary data.</text>
</comment>
<feature type="binding site" evidence="7">
    <location>
        <position position="165"/>
    </location>
    <ligand>
        <name>a divalent metal cation</name>
        <dbReference type="ChEBI" id="CHEBI:60240"/>
        <note>ligand shared between dimeric partners</note>
    </ligand>
</feature>
<feature type="binding site" evidence="7">
    <location>
        <position position="291"/>
    </location>
    <ligand>
        <name>substrate</name>
    </ligand>
</feature>
<comment type="function">
    <text evidence="7">Catalyzes the NAD(P)-dependent oxidation of 4-(phosphooxy)-L-threonine (HTP) into 2-amino-3-oxo-4-(phosphooxy)butyric acid which spontaneously decarboxylates to form 3-amino-2-oxopropyl phosphate (AHAP).</text>
</comment>
<evidence type="ECO:0000256" key="3">
    <source>
        <dbReference type="ARBA" id="ARBA00022857"/>
    </source>
</evidence>
<comment type="miscellaneous">
    <text evidence="7">The active site is located at the dimer interface.</text>
</comment>
<evidence type="ECO:0000256" key="4">
    <source>
        <dbReference type="ARBA" id="ARBA00023002"/>
    </source>
</evidence>
<evidence type="ECO:0000256" key="6">
    <source>
        <dbReference type="ARBA" id="ARBA00023096"/>
    </source>
</evidence>
<accession>A0ABT3PQX3</accession>
<keyword evidence="5 7" id="KW-0520">NAD</keyword>
<keyword evidence="9" id="KW-1185">Reference proteome</keyword>
<dbReference type="InterPro" id="IPR037510">
    <property type="entry name" value="PdxA"/>
</dbReference>